<keyword evidence="5 9" id="KW-0560">Oxidoreductase</keyword>
<keyword evidence="11" id="KW-1185">Reference proteome</keyword>
<dbReference type="PRINTS" id="PR00385">
    <property type="entry name" value="P450"/>
</dbReference>
<dbReference type="GO" id="GO:0004497">
    <property type="term" value="F:monooxygenase activity"/>
    <property type="evidence" value="ECO:0007669"/>
    <property type="project" value="UniProtKB-KW"/>
</dbReference>
<dbReference type="CDD" id="cd11065">
    <property type="entry name" value="CYP64-like"/>
    <property type="match status" value="1"/>
</dbReference>
<dbReference type="GO" id="GO:0005506">
    <property type="term" value="F:iron ion binding"/>
    <property type="evidence" value="ECO:0007669"/>
    <property type="project" value="InterPro"/>
</dbReference>
<evidence type="ECO:0000256" key="9">
    <source>
        <dbReference type="RuleBase" id="RU000461"/>
    </source>
</evidence>
<keyword evidence="7 9" id="KW-0503">Monooxygenase</keyword>
<comment type="similarity">
    <text evidence="2 9">Belongs to the cytochrome P450 family.</text>
</comment>
<dbReference type="GO" id="GO:0016705">
    <property type="term" value="F:oxidoreductase activity, acting on paired donors, with incorporation or reduction of molecular oxygen"/>
    <property type="evidence" value="ECO:0007669"/>
    <property type="project" value="InterPro"/>
</dbReference>
<keyword evidence="4 8" id="KW-0479">Metal-binding</keyword>
<dbReference type="GO" id="GO:0020037">
    <property type="term" value="F:heme binding"/>
    <property type="evidence" value="ECO:0007669"/>
    <property type="project" value="InterPro"/>
</dbReference>
<dbReference type="AlphaFoldDB" id="A0A2T2NDQ0"/>
<evidence type="ECO:0000256" key="7">
    <source>
        <dbReference type="ARBA" id="ARBA00023033"/>
    </source>
</evidence>
<dbReference type="EMBL" id="KZ678140">
    <property type="protein sequence ID" value="PSN63500.1"/>
    <property type="molecule type" value="Genomic_DNA"/>
</dbReference>
<evidence type="ECO:0000256" key="3">
    <source>
        <dbReference type="ARBA" id="ARBA00022617"/>
    </source>
</evidence>
<dbReference type="Proteomes" id="UP000240883">
    <property type="component" value="Unassembled WGS sequence"/>
</dbReference>
<evidence type="ECO:0000313" key="11">
    <source>
        <dbReference type="Proteomes" id="UP000240883"/>
    </source>
</evidence>
<comment type="cofactor">
    <cofactor evidence="1 8">
        <name>heme</name>
        <dbReference type="ChEBI" id="CHEBI:30413"/>
    </cofactor>
</comment>
<dbReference type="InterPro" id="IPR036396">
    <property type="entry name" value="Cyt_P450_sf"/>
</dbReference>
<dbReference type="STRING" id="1448308.A0A2T2NDQ0"/>
<reference evidence="10 11" key="1">
    <citation type="journal article" date="2018" name="Front. Microbiol.">
        <title>Genome-Wide Analysis of Corynespora cassiicola Leaf Fall Disease Putative Effectors.</title>
        <authorList>
            <person name="Lopez D."/>
            <person name="Ribeiro S."/>
            <person name="Label P."/>
            <person name="Fumanal B."/>
            <person name="Venisse J.S."/>
            <person name="Kohler A."/>
            <person name="de Oliveira R.R."/>
            <person name="Labutti K."/>
            <person name="Lipzen A."/>
            <person name="Lail K."/>
            <person name="Bauer D."/>
            <person name="Ohm R.A."/>
            <person name="Barry K.W."/>
            <person name="Spatafora J."/>
            <person name="Grigoriev I.V."/>
            <person name="Martin F.M."/>
            <person name="Pujade-Renaud V."/>
        </authorList>
    </citation>
    <scope>NUCLEOTIDE SEQUENCE [LARGE SCALE GENOMIC DNA]</scope>
    <source>
        <strain evidence="10 11">Philippines</strain>
    </source>
</reference>
<protein>
    <submittedName>
        <fullName evidence="10">Cytochrome P450</fullName>
    </submittedName>
</protein>
<dbReference type="SUPFAM" id="SSF48264">
    <property type="entry name" value="Cytochrome P450"/>
    <property type="match status" value="1"/>
</dbReference>
<gene>
    <name evidence="10" type="ORF">BS50DRAFT_577251</name>
</gene>
<evidence type="ECO:0000256" key="8">
    <source>
        <dbReference type="PIRSR" id="PIRSR602401-1"/>
    </source>
</evidence>
<dbReference type="Gene3D" id="1.10.630.10">
    <property type="entry name" value="Cytochrome P450"/>
    <property type="match status" value="1"/>
</dbReference>
<evidence type="ECO:0000256" key="5">
    <source>
        <dbReference type="ARBA" id="ARBA00023002"/>
    </source>
</evidence>
<proteinExistence type="inferred from homology"/>
<dbReference type="InterPro" id="IPR002401">
    <property type="entry name" value="Cyt_P450_E_grp-I"/>
</dbReference>
<keyword evidence="3 8" id="KW-0349">Heme</keyword>
<organism evidence="10 11">
    <name type="scientific">Corynespora cassiicola Philippines</name>
    <dbReference type="NCBI Taxonomy" id="1448308"/>
    <lineage>
        <taxon>Eukaryota</taxon>
        <taxon>Fungi</taxon>
        <taxon>Dikarya</taxon>
        <taxon>Ascomycota</taxon>
        <taxon>Pezizomycotina</taxon>
        <taxon>Dothideomycetes</taxon>
        <taxon>Pleosporomycetidae</taxon>
        <taxon>Pleosporales</taxon>
        <taxon>Corynesporascaceae</taxon>
        <taxon>Corynespora</taxon>
    </lineage>
</organism>
<evidence type="ECO:0000256" key="4">
    <source>
        <dbReference type="ARBA" id="ARBA00022723"/>
    </source>
</evidence>
<dbReference type="InterPro" id="IPR001128">
    <property type="entry name" value="Cyt_P450"/>
</dbReference>
<evidence type="ECO:0000313" key="10">
    <source>
        <dbReference type="EMBL" id="PSN63500.1"/>
    </source>
</evidence>
<dbReference type="PANTHER" id="PTHR46300:SF1">
    <property type="entry name" value="P450, PUTATIVE (EUROFUNG)-RELATED"/>
    <property type="match status" value="1"/>
</dbReference>
<dbReference type="InterPro" id="IPR017972">
    <property type="entry name" value="Cyt_P450_CS"/>
</dbReference>
<dbReference type="PANTHER" id="PTHR46300">
    <property type="entry name" value="P450, PUTATIVE (EUROFUNG)-RELATED-RELATED"/>
    <property type="match status" value="1"/>
</dbReference>
<keyword evidence="6 8" id="KW-0408">Iron</keyword>
<dbReference type="PRINTS" id="PR00463">
    <property type="entry name" value="EP450I"/>
</dbReference>
<dbReference type="InterPro" id="IPR050364">
    <property type="entry name" value="Cytochrome_P450_fung"/>
</dbReference>
<dbReference type="OrthoDB" id="1470350at2759"/>
<dbReference type="PROSITE" id="PS00086">
    <property type="entry name" value="CYTOCHROME_P450"/>
    <property type="match status" value="1"/>
</dbReference>
<feature type="binding site" description="axial binding residue" evidence="8">
    <location>
        <position position="413"/>
    </location>
    <ligand>
        <name>heme</name>
        <dbReference type="ChEBI" id="CHEBI:30413"/>
    </ligand>
    <ligandPart>
        <name>Fe</name>
        <dbReference type="ChEBI" id="CHEBI:18248"/>
    </ligandPart>
</feature>
<accession>A0A2T2NDQ0</accession>
<evidence type="ECO:0000256" key="6">
    <source>
        <dbReference type="ARBA" id="ARBA00023004"/>
    </source>
</evidence>
<evidence type="ECO:0000256" key="1">
    <source>
        <dbReference type="ARBA" id="ARBA00001971"/>
    </source>
</evidence>
<name>A0A2T2NDQ0_CORCC</name>
<evidence type="ECO:0000256" key="2">
    <source>
        <dbReference type="ARBA" id="ARBA00010617"/>
    </source>
</evidence>
<sequence>MLSPSTILAAGILLTLILYHRRRRSPLPPGPPRLPLIGNLHQAPKKTPWLTFQSWVRQYGPLVSLDMGGQIVILVGSYETAKDLLDKRASIYSSRPRMVFGFELVCKGLHLMLRPYGEEFLARQRLEAPVLSPRASATYMPIQDVESLALVKRLMGDGDLAELLEVFTTSTMYSLAYGQRILTGKEWQVKTAHEVLDNFVQAFQVGTWIVDALPFLKHLPKAPWTKTAEAWHELPDKLFKADYEAALERKSWNWTKEFKKSKEAEGMSEKELRWELGVLVAAGIETTMTTMRIAILALLQHPHVIEKAQKELDNMVGNDRLPGYDDLEKLPYLQAILEENFRWRHIAPCGIPHATTKDDHYNGYFIPKGSTIVPMFKSMREDETLFDAPWEFRPERWLGKTQINNWGYGRRVCPGRFIAKNSLGIALARILWTFNVNWKDGKQADVGESFFVDGVVSAPMPFQAVFEPRSEKHRMIVEREHDNADKDVDSLLEKVHTKQVAAGLNPCV</sequence>
<dbReference type="Pfam" id="PF00067">
    <property type="entry name" value="p450"/>
    <property type="match status" value="1"/>
</dbReference>